<dbReference type="AlphaFoldDB" id="A0AA97H3M3"/>
<dbReference type="RefSeq" id="WP_275844846.1">
    <property type="nucleotide sequence ID" value="NZ_CP135996.1"/>
</dbReference>
<keyword evidence="1" id="KW-0812">Transmembrane</keyword>
<keyword evidence="1" id="KW-0472">Membrane</keyword>
<dbReference type="Proteomes" id="UP001300604">
    <property type="component" value="Chromosome"/>
</dbReference>
<dbReference type="KEGG" id="carl:PXC00_00855"/>
<feature type="transmembrane region" description="Helical" evidence="1">
    <location>
        <begin position="12"/>
        <end position="28"/>
    </location>
</feature>
<accession>A0AA97H3M3</accession>
<dbReference type="InterPro" id="IPR009793">
    <property type="entry name" value="DUF1361"/>
</dbReference>
<feature type="transmembrane region" description="Helical" evidence="1">
    <location>
        <begin position="156"/>
        <end position="176"/>
    </location>
</feature>
<proteinExistence type="predicted"/>
<keyword evidence="1" id="KW-1133">Transmembrane helix</keyword>
<feature type="transmembrane region" description="Helical" evidence="1">
    <location>
        <begin position="115"/>
        <end position="136"/>
    </location>
</feature>
<dbReference type="Pfam" id="PF07099">
    <property type="entry name" value="DUF1361"/>
    <property type="match status" value="1"/>
</dbReference>
<sequence length="235" mass="27395">MIKVQHSRPHLIFFILYSLCNFVLWYLSDNGGLFIMLVWNAFLSFLPVLFSQFTVSSLSNHKRFWILWALLWIIFWPNTFYMATDIVHFTGDAFFQVVKGIPYVEQPQIIYSDNLLLWSKGVIIVLGILYGIMNGINSEMIFENILIDKYGKGKNLLLRFICSILGGIAIYIGRFLRFNSWNIFNPIRIVTGFQLSGHEWRFVCGFVGIFAAFILCILSFAKAFYRQKYKIDTLS</sequence>
<name>A0AA97H3M3_9FIRM</name>
<organism evidence="2 3">
    <name type="scientific">Caproicibacterium argilliputei</name>
    <dbReference type="NCBI Taxonomy" id="3030016"/>
    <lineage>
        <taxon>Bacteria</taxon>
        <taxon>Bacillati</taxon>
        <taxon>Bacillota</taxon>
        <taxon>Clostridia</taxon>
        <taxon>Eubacteriales</taxon>
        <taxon>Oscillospiraceae</taxon>
        <taxon>Caproicibacterium</taxon>
    </lineage>
</organism>
<reference evidence="2" key="2">
    <citation type="submission" date="2024-06" db="EMBL/GenBank/DDBJ databases">
        <title>Caproicibacterium argilliputei sp. nov, a novel caproic acid producing anaerobic bacterium isolated from pit mud.</title>
        <authorList>
            <person name="Xia S."/>
        </authorList>
    </citation>
    <scope>NUCLEOTIDE SEQUENCE</scope>
    <source>
        <strain evidence="2">ZCY20-5</strain>
    </source>
</reference>
<reference evidence="2" key="1">
    <citation type="submission" date="2023-09" db="EMBL/GenBank/DDBJ databases">
        <authorList>
            <person name="Zeng C."/>
        </authorList>
    </citation>
    <scope>NUCLEOTIDE SEQUENCE</scope>
    <source>
        <strain evidence="2">ZCY20-5</strain>
    </source>
</reference>
<keyword evidence="3" id="KW-1185">Reference proteome</keyword>
<evidence type="ECO:0000313" key="2">
    <source>
        <dbReference type="EMBL" id="WOC32448.1"/>
    </source>
</evidence>
<evidence type="ECO:0000313" key="3">
    <source>
        <dbReference type="Proteomes" id="UP001300604"/>
    </source>
</evidence>
<evidence type="ECO:0000256" key="1">
    <source>
        <dbReference type="SAM" id="Phobius"/>
    </source>
</evidence>
<feature type="transmembrane region" description="Helical" evidence="1">
    <location>
        <begin position="65"/>
        <end position="83"/>
    </location>
</feature>
<gene>
    <name evidence="2" type="ORF">PXC00_00855</name>
</gene>
<dbReference type="EMBL" id="CP135996">
    <property type="protein sequence ID" value="WOC32448.1"/>
    <property type="molecule type" value="Genomic_DNA"/>
</dbReference>
<feature type="transmembrane region" description="Helical" evidence="1">
    <location>
        <begin position="34"/>
        <end position="53"/>
    </location>
</feature>
<feature type="transmembrane region" description="Helical" evidence="1">
    <location>
        <begin position="200"/>
        <end position="221"/>
    </location>
</feature>
<protein>
    <submittedName>
        <fullName evidence="2">DUF1361 domain-containing protein</fullName>
    </submittedName>
</protein>